<organism evidence="3 4">
    <name type="scientific">Planktothrix agardhii (strain NIVA-CYA 126/8)</name>
    <dbReference type="NCBI Taxonomy" id="388467"/>
    <lineage>
        <taxon>Bacteria</taxon>
        <taxon>Bacillati</taxon>
        <taxon>Cyanobacteriota</taxon>
        <taxon>Cyanophyceae</taxon>
        <taxon>Oscillatoriophycideae</taxon>
        <taxon>Oscillatoriales</taxon>
        <taxon>Microcoleaceae</taxon>
        <taxon>Planktothrix</taxon>
    </lineage>
</organism>
<dbReference type="EMBL" id="CM002803">
    <property type="protein sequence ID" value="KEI67954.1"/>
    <property type="molecule type" value="Genomic_DNA"/>
</dbReference>
<dbReference type="Gene3D" id="1.25.40.10">
    <property type="entry name" value="Tetratricopeptide repeat domain"/>
    <property type="match status" value="2"/>
</dbReference>
<dbReference type="InterPro" id="IPR011990">
    <property type="entry name" value="TPR-like_helical_dom_sf"/>
</dbReference>
<dbReference type="STRING" id="388467.A19Y_3128"/>
<dbReference type="PATRIC" id="fig|388467.6.peg.3072"/>
<dbReference type="SMART" id="SM00028">
    <property type="entry name" value="TPR"/>
    <property type="match status" value="7"/>
</dbReference>
<feature type="repeat" description="TPR" evidence="1">
    <location>
        <begin position="152"/>
        <end position="185"/>
    </location>
</feature>
<dbReference type="InterPro" id="IPR049625">
    <property type="entry name" value="Glyco_transf_61_cat"/>
</dbReference>
<accession>A0A073CI21</accession>
<keyword evidence="3" id="KW-0418">Kinase</keyword>
<dbReference type="eggNOG" id="COG0457">
    <property type="taxonomic scope" value="Bacteria"/>
</dbReference>
<evidence type="ECO:0000256" key="1">
    <source>
        <dbReference type="PROSITE-ProRule" id="PRU00339"/>
    </source>
</evidence>
<feature type="repeat" description="TPR" evidence="1">
    <location>
        <begin position="50"/>
        <end position="83"/>
    </location>
</feature>
<dbReference type="AlphaFoldDB" id="A0A073CI21"/>
<feature type="repeat" description="TPR" evidence="1">
    <location>
        <begin position="84"/>
        <end position="117"/>
    </location>
</feature>
<feature type="repeat" description="TPR" evidence="1">
    <location>
        <begin position="16"/>
        <end position="49"/>
    </location>
</feature>
<gene>
    <name evidence="3" type="ORF">A19Y_3128</name>
</gene>
<dbReference type="PROSITE" id="PS50293">
    <property type="entry name" value="TPR_REGION"/>
    <property type="match status" value="2"/>
</dbReference>
<feature type="repeat" description="TPR" evidence="1">
    <location>
        <begin position="118"/>
        <end position="151"/>
    </location>
</feature>
<dbReference type="PANTHER" id="PTHR12558:SF13">
    <property type="entry name" value="CELL DIVISION CYCLE PROTEIN 27 HOMOLOG"/>
    <property type="match status" value="1"/>
</dbReference>
<dbReference type="Pfam" id="PF13414">
    <property type="entry name" value="TPR_11"/>
    <property type="match status" value="2"/>
</dbReference>
<reference evidence="3 4" key="1">
    <citation type="journal article" date="2014" name="Appl. Environ. Microbiol.">
        <title>Elucidation of insertion elements encoded on plasmids and in vitro construction of shuttle vectors from the toxic cyanobacterium Planktothrix.</title>
        <authorList>
            <person name="Christiansen G."/>
            <person name="Goesmann A."/>
            <person name="Kurmayer R."/>
        </authorList>
    </citation>
    <scope>NUCLEOTIDE SEQUENCE [LARGE SCALE GENOMIC DNA]</scope>
    <source>
        <strain evidence="3 4">NIVA-CYA 126/8</strain>
    </source>
</reference>
<feature type="domain" description="Glycosyltransferase 61 catalytic" evidence="2">
    <location>
        <begin position="408"/>
        <end position="582"/>
    </location>
</feature>
<sequence>MTHFNDNNTKNNSQIAESHLISANQCLEDGNPELALFFYNQAIELNPDNDQIYYKLGQTLMQLERYEDAINAYSKSIQINPDFPWSYNSLGEVLIKLERWEEAIAAYTQFIKFNNNFCWAYFGLGESFFKLNQIEKSINYYEKAIKFEPTNCWIYIKLGDALLKLDQPENAIKSYSQAIQLNPNIDWFYEKLAETFLSKNQLDNAIQAYQNAITINPQSWHYIEIGKILIQQELWDLALDYLIKGLQIQPDYHEAYDYISTIFKQKNQLLDAILCEVHHQLPIRLIQKIFNLSDDHFITTHTEKNLTKIPVYPLSNIELTPPKFIEGSLNPHFQLTSINFPETFVYSIPQGKVWADTLTSAVLNSENQLITDLSTGSAALLVNSPHLIVTQNIGKIVAFLSVKWGENYYHWMFDIIARFGLLLQHFLIEEIDYFVVNRCQLNYEQETLKLLNIPAEKIIESCKNPFLKADKLLIPSYSHATSRTPKWACNFLKNLCLNYPENLELLPLERVYLSRSSASYRQVSNEAEVILFLQQFGFTVLSLETLSVRQQAYYMANTKVIISPHGAALTNLVFCSPGTQVIEFLMPNWTLSCYWELSNIVGCDYYCLFCEPADFGRSPTDGSQNIKVNLDSLLKLMQWAGVV</sequence>
<dbReference type="RefSeq" id="WP_052369627.1">
    <property type="nucleotide sequence ID" value="NZ_CM002803.1"/>
</dbReference>
<dbReference type="eggNOG" id="COG4421">
    <property type="taxonomic scope" value="Bacteria"/>
</dbReference>
<dbReference type="SUPFAM" id="SSF48452">
    <property type="entry name" value="TPR-like"/>
    <property type="match status" value="1"/>
</dbReference>
<dbReference type="GO" id="GO:0004683">
    <property type="term" value="F:calcium/calmodulin-dependent protein kinase activity"/>
    <property type="evidence" value="ECO:0007669"/>
    <property type="project" value="UniProtKB-EC"/>
</dbReference>
<keyword evidence="3" id="KW-0808">Transferase</keyword>
<keyword evidence="4" id="KW-1185">Reference proteome</keyword>
<feature type="repeat" description="TPR" evidence="1">
    <location>
        <begin position="186"/>
        <end position="219"/>
    </location>
</feature>
<dbReference type="Pfam" id="PF13181">
    <property type="entry name" value="TPR_8"/>
    <property type="match status" value="2"/>
</dbReference>
<evidence type="ECO:0000313" key="4">
    <source>
        <dbReference type="Proteomes" id="UP000027395"/>
    </source>
</evidence>
<proteinExistence type="predicted"/>
<evidence type="ECO:0000259" key="2">
    <source>
        <dbReference type="Pfam" id="PF04577"/>
    </source>
</evidence>
<dbReference type="PANTHER" id="PTHR12558">
    <property type="entry name" value="CELL DIVISION CYCLE 16,23,27"/>
    <property type="match status" value="1"/>
</dbReference>
<dbReference type="GO" id="GO:0016757">
    <property type="term" value="F:glycosyltransferase activity"/>
    <property type="evidence" value="ECO:0007669"/>
    <property type="project" value="InterPro"/>
</dbReference>
<dbReference type="PROSITE" id="PS50005">
    <property type="entry name" value="TPR"/>
    <property type="match status" value="6"/>
</dbReference>
<dbReference type="Pfam" id="PF04577">
    <property type="entry name" value="Glyco_transf_61"/>
    <property type="match status" value="1"/>
</dbReference>
<dbReference type="SUPFAM" id="SSF81901">
    <property type="entry name" value="HCP-like"/>
    <property type="match status" value="1"/>
</dbReference>
<protein>
    <submittedName>
        <fullName evidence="3">Serine/threonine kinase</fullName>
        <ecNumber evidence="3">2.7.11.17</ecNumber>
    </submittedName>
</protein>
<evidence type="ECO:0000313" key="3">
    <source>
        <dbReference type="EMBL" id="KEI67954.1"/>
    </source>
</evidence>
<dbReference type="HOGENOM" id="CLU_012615_0_0_3"/>
<dbReference type="Proteomes" id="UP000027395">
    <property type="component" value="Chromosome"/>
</dbReference>
<keyword evidence="1" id="KW-0802">TPR repeat</keyword>
<dbReference type="EC" id="2.7.11.17" evidence="3"/>
<name>A0A073CI21_PLAA1</name>
<dbReference type="InterPro" id="IPR019734">
    <property type="entry name" value="TPR_rpt"/>
</dbReference>